<dbReference type="Pfam" id="PF00198">
    <property type="entry name" value="2-oxoacid_dh"/>
    <property type="match status" value="1"/>
</dbReference>
<dbReference type="PANTHER" id="PTHR43178">
    <property type="entry name" value="DIHYDROLIPOAMIDE ACETYLTRANSFERASE COMPONENT OF PYRUVATE DEHYDROGENASE COMPLEX"/>
    <property type="match status" value="1"/>
</dbReference>
<reference evidence="11" key="1">
    <citation type="journal article" date="2019" name="Int. J. Syst. Evol. Microbiol.">
        <title>The Global Catalogue of Microorganisms (GCM) 10K type strain sequencing project: providing services to taxonomists for standard genome sequencing and annotation.</title>
        <authorList>
            <consortium name="The Broad Institute Genomics Platform"/>
            <consortium name="The Broad Institute Genome Sequencing Center for Infectious Disease"/>
            <person name="Wu L."/>
            <person name="Ma J."/>
        </authorList>
    </citation>
    <scope>NUCLEOTIDE SEQUENCE [LARGE SCALE GENOMIC DNA]</scope>
    <source>
        <strain evidence="11">TISTR 2241</strain>
    </source>
</reference>
<dbReference type="InterPro" id="IPR001078">
    <property type="entry name" value="2-oxoacid_DH_actylTfrase"/>
</dbReference>
<dbReference type="Gene3D" id="4.10.320.10">
    <property type="entry name" value="E3-binding domain"/>
    <property type="match status" value="1"/>
</dbReference>
<feature type="domain" description="Lipoyl-binding" evidence="8">
    <location>
        <begin position="2"/>
        <end position="77"/>
    </location>
</feature>
<evidence type="ECO:0000259" key="9">
    <source>
        <dbReference type="PROSITE" id="PS51826"/>
    </source>
</evidence>
<evidence type="ECO:0000256" key="7">
    <source>
        <dbReference type="SAM" id="MobiDB-lite"/>
    </source>
</evidence>
<dbReference type="Proteomes" id="UP001597458">
    <property type="component" value="Unassembled WGS sequence"/>
</dbReference>
<evidence type="ECO:0000259" key="8">
    <source>
        <dbReference type="PROSITE" id="PS50968"/>
    </source>
</evidence>
<evidence type="ECO:0000256" key="5">
    <source>
        <dbReference type="ARBA" id="ARBA00023315"/>
    </source>
</evidence>
<dbReference type="EC" id="2.3.1.-" evidence="6"/>
<organism evidence="10 11">
    <name type="scientific">Terrilactibacillus laevilacticus</name>
    <dbReference type="NCBI Taxonomy" id="1380157"/>
    <lineage>
        <taxon>Bacteria</taxon>
        <taxon>Bacillati</taxon>
        <taxon>Bacillota</taxon>
        <taxon>Bacilli</taxon>
        <taxon>Bacillales</taxon>
        <taxon>Bacillaceae</taxon>
        <taxon>Terrilactibacillus</taxon>
    </lineage>
</organism>
<evidence type="ECO:0000256" key="2">
    <source>
        <dbReference type="ARBA" id="ARBA00007317"/>
    </source>
</evidence>
<dbReference type="Gene3D" id="3.30.559.10">
    <property type="entry name" value="Chloramphenicol acetyltransferase-like domain"/>
    <property type="match status" value="1"/>
</dbReference>
<dbReference type="InterPro" id="IPR004167">
    <property type="entry name" value="PSBD"/>
</dbReference>
<dbReference type="InterPro" id="IPR023213">
    <property type="entry name" value="CAT-like_dom_sf"/>
</dbReference>
<dbReference type="InterPro" id="IPR050743">
    <property type="entry name" value="2-oxoacid_DH_E2_comp"/>
</dbReference>
<evidence type="ECO:0000256" key="4">
    <source>
        <dbReference type="ARBA" id="ARBA00022823"/>
    </source>
</evidence>
<dbReference type="GO" id="GO:0016746">
    <property type="term" value="F:acyltransferase activity"/>
    <property type="evidence" value="ECO:0007669"/>
    <property type="project" value="UniProtKB-KW"/>
</dbReference>
<evidence type="ECO:0000256" key="1">
    <source>
        <dbReference type="ARBA" id="ARBA00001938"/>
    </source>
</evidence>
<evidence type="ECO:0000256" key="6">
    <source>
        <dbReference type="RuleBase" id="RU003423"/>
    </source>
</evidence>
<proteinExistence type="inferred from homology"/>
<dbReference type="SUPFAM" id="SSF47005">
    <property type="entry name" value="Peripheral subunit-binding domain of 2-oxo acid dehydrogenase complex"/>
    <property type="match status" value="1"/>
</dbReference>
<keyword evidence="3 6" id="KW-0808">Transferase</keyword>
<keyword evidence="11" id="KW-1185">Reference proteome</keyword>
<gene>
    <name evidence="10" type="ORF">ACFSTF_10420</name>
</gene>
<comment type="similarity">
    <text evidence="2 6">Belongs to the 2-oxoacid dehydrogenase family.</text>
</comment>
<sequence>MAIEIVMPKLGMGMSEGTVVEWLKHAGDPVKKGESVVVISSDKIEKDVEAPSDGILLKVNADPDDTVPVGEAIGYIGAENESIDQSAKPEVAHSETSAEPTLEMAPEDHSKPDKNENASGRPVLKLRVSPAARKLAKESNIDVHEVTGTGPHGRITKADVFKLIEAKAKEIKTLASIQQSMNDKEPAIQPQKRIAGDDRVKVKPISGMRKVISDRMLKSLQQAAQLTIQMTADVTELIQFQKKAREMYQDEKDVRLTITDFVAKATILALKKHPNLNSTFDGTNISTYESVHLGIAVALNEGLVVPVIRDADSLSLSEVSKRIRKMSIAAREGKLAGPEMTGSTFTISSLGTSGVTFFTPVLNPPEVGILGIGSIYDQAVFVGETIEKRRFLPLSLTFDHRIIDGSPASNFLSSLKTYLETPFKIVL</sequence>
<feature type="domain" description="Peripheral subunit-binding (PSBD)" evidence="9">
    <location>
        <begin position="127"/>
        <end position="164"/>
    </location>
</feature>
<dbReference type="PROSITE" id="PS50968">
    <property type="entry name" value="BIOTINYL_LIPOYL"/>
    <property type="match status" value="1"/>
</dbReference>
<feature type="compositionally biased region" description="Basic and acidic residues" evidence="7">
    <location>
        <begin position="106"/>
        <end position="116"/>
    </location>
</feature>
<dbReference type="Pfam" id="PF00364">
    <property type="entry name" value="Biotin_lipoyl"/>
    <property type="match status" value="1"/>
</dbReference>
<comment type="cofactor">
    <cofactor evidence="1 6">
        <name>(R)-lipoate</name>
        <dbReference type="ChEBI" id="CHEBI:83088"/>
    </cofactor>
</comment>
<keyword evidence="4 6" id="KW-0450">Lipoyl</keyword>
<dbReference type="RefSeq" id="WP_141190626.1">
    <property type="nucleotide sequence ID" value="NZ_JBHUMR010000013.1"/>
</dbReference>
<comment type="caution">
    <text evidence="10">The sequence shown here is derived from an EMBL/GenBank/DDBJ whole genome shotgun (WGS) entry which is preliminary data.</text>
</comment>
<evidence type="ECO:0000256" key="3">
    <source>
        <dbReference type="ARBA" id="ARBA00022679"/>
    </source>
</evidence>
<dbReference type="SUPFAM" id="SSF51230">
    <property type="entry name" value="Single hybrid motif"/>
    <property type="match status" value="1"/>
</dbReference>
<dbReference type="PANTHER" id="PTHR43178:SF5">
    <property type="entry name" value="LIPOAMIDE ACYLTRANSFERASE COMPONENT OF BRANCHED-CHAIN ALPHA-KETO ACID DEHYDROGENASE COMPLEX, MITOCHONDRIAL"/>
    <property type="match status" value="1"/>
</dbReference>
<keyword evidence="5 6" id="KW-0012">Acyltransferase</keyword>
<dbReference type="Gene3D" id="2.40.50.100">
    <property type="match status" value="1"/>
</dbReference>
<dbReference type="PROSITE" id="PS51826">
    <property type="entry name" value="PSBD"/>
    <property type="match status" value="1"/>
</dbReference>
<name>A0ABW5PS52_9BACI</name>
<dbReference type="CDD" id="cd06849">
    <property type="entry name" value="lipoyl_domain"/>
    <property type="match status" value="1"/>
</dbReference>
<evidence type="ECO:0000313" key="11">
    <source>
        <dbReference type="Proteomes" id="UP001597458"/>
    </source>
</evidence>
<dbReference type="SUPFAM" id="SSF52777">
    <property type="entry name" value="CoA-dependent acyltransferases"/>
    <property type="match status" value="1"/>
</dbReference>
<dbReference type="InterPro" id="IPR000089">
    <property type="entry name" value="Biotin_lipoyl"/>
</dbReference>
<accession>A0ABW5PS52</accession>
<protein>
    <recommendedName>
        <fullName evidence="6">Dihydrolipoamide acetyltransferase component of pyruvate dehydrogenase complex</fullName>
        <ecNumber evidence="6">2.3.1.-</ecNumber>
    </recommendedName>
</protein>
<feature type="region of interest" description="Disordered" evidence="7">
    <location>
        <begin position="80"/>
        <end position="123"/>
    </location>
</feature>
<dbReference type="EMBL" id="JBHUMR010000013">
    <property type="protein sequence ID" value="MFD2617719.1"/>
    <property type="molecule type" value="Genomic_DNA"/>
</dbReference>
<dbReference type="Pfam" id="PF02817">
    <property type="entry name" value="E3_binding"/>
    <property type="match status" value="1"/>
</dbReference>
<dbReference type="InterPro" id="IPR036625">
    <property type="entry name" value="E3-bd_dom_sf"/>
</dbReference>
<dbReference type="InterPro" id="IPR011053">
    <property type="entry name" value="Single_hybrid_motif"/>
</dbReference>
<evidence type="ECO:0000313" key="10">
    <source>
        <dbReference type="EMBL" id="MFD2617719.1"/>
    </source>
</evidence>